<feature type="domain" description="Ketoreductase" evidence="4">
    <location>
        <begin position="1"/>
        <end position="173"/>
    </location>
</feature>
<keyword evidence="6" id="KW-1185">Reference proteome</keyword>
<dbReference type="PANTHER" id="PTHR44196:SF1">
    <property type="entry name" value="DEHYDROGENASE_REDUCTASE SDR FAMILY MEMBER 7B"/>
    <property type="match status" value="1"/>
</dbReference>
<evidence type="ECO:0000256" key="1">
    <source>
        <dbReference type="ARBA" id="ARBA00006484"/>
    </source>
</evidence>
<dbReference type="PANTHER" id="PTHR44196">
    <property type="entry name" value="DEHYDROGENASE/REDUCTASE SDR FAMILY MEMBER 7B"/>
    <property type="match status" value="1"/>
</dbReference>
<dbReference type="PRINTS" id="PR00080">
    <property type="entry name" value="SDRFAMILY"/>
</dbReference>
<dbReference type="PROSITE" id="PS00061">
    <property type="entry name" value="ADH_SHORT"/>
    <property type="match status" value="1"/>
</dbReference>
<dbReference type="Gene3D" id="3.40.50.720">
    <property type="entry name" value="NAD(P)-binding Rossmann-like Domain"/>
    <property type="match status" value="1"/>
</dbReference>
<dbReference type="InterPro" id="IPR002347">
    <property type="entry name" value="SDR_fam"/>
</dbReference>
<comment type="caution">
    <text evidence="5">The sequence shown here is derived from an EMBL/GenBank/DDBJ whole genome shotgun (WGS) entry which is preliminary data.</text>
</comment>
<name>A0A4R4ZWZ3_9ACTN</name>
<dbReference type="GO" id="GO:0016020">
    <property type="term" value="C:membrane"/>
    <property type="evidence" value="ECO:0007669"/>
    <property type="project" value="TreeGrafter"/>
</dbReference>
<organism evidence="5 6">
    <name type="scientific">Kribbella antibiotica</name>
    <dbReference type="NCBI Taxonomy" id="190195"/>
    <lineage>
        <taxon>Bacteria</taxon>
        <taxon>Bacillati</taxon>
        <taxon>Actinomycetota</taxon>
        <taxon>Actinomycetes</taxon>
        <taxon>Propionibacteriales</taxon>
        <taxon>Kribbellaceae</taxon>
        <taxon>Kribbella</taxon>
    </lineage>
</organism>
<gene>
    <name evidence="5" type="ORF">E1263_06505</name>
</gene>
<accession>A0A4R4ZWZ3</accession>
<dbReference type="InterPro" id="IPR020904">
    <property type="entry name" value="Sc_DH/Rdtase_CS"/>
</dbReference>
<dbReference type="Proteomes" id="UP000295124">
    <property type="component" value="Unassembled WGS sequence"/>
</dbReference>
<comment type="similarity">
    <text evidence="1 3">Belongs to the short-chain dehydrogenases/reductases (SDR) family.</text>
</comment>
<sequence>MLTGATGGLGGVIARLLHRRGAELILTGRNADVLRPLADELSARAVVVDLADPVEVDRLIAESGEIDLLIGNAALPGSGLLPEYTLEQVDRHLMVNLRAPIILARAFSQGMVTRGSGHIVLIGSLSGKSSSPASALYSATKFGLRGFAGGLRQDLHGTGVGVSIVQPGFVSGVGMFADSGAQLPRGMRTISPDAVAEAVASAIEHNSGEVDVAPLEVKAVALLGSVFPELSARILRRMGGGTLAALVEAQREKR</sequence>
<protein>
    <submittedName>
        <fullName evidence="5">SDR family NAD(P)-dependent oxidoreductase</fullName>
    </submittedName>
</protein>
<keyword evidence="2" id="KW-0560">Oxidoreductase</keyword>
<reference evidence="5 6" key="1">
    <citation type="submission" date="2019-03" db="EMBL/GenBank/DDBJ databases">
        <title>Draft genome sequences of novel Actinobacteria.</title>
        <authorList>
            <person name="Sahin N."/>
            <person name="Ay H."/>
            <person name="Saygin H."/>
        </authorList>
    </citation>
    <scope>NUCLEOTIDE SEQUENCE [LARGE SCALE GENOMIC DNA]</scope>
    <source>
        <strain evidence="5 6">JCM 13523</strain>
    </source>
</reference>
<dbReference type="SMART" id="SM00822">
    <property type="entry name" value="PKS_KR"/>
    <property type="match status" value="1"/>
</dbReference>
<dbReference type="AlphaFoldDB" id="A0A4R4ZWZ3"/>
<dbReference type="InterPro" id="IPR057326">
    <property type="entry name" value="KR_dom"/>
</dbReference>
<proteinExistence type="inferred from homology"/>
<dbReference type="Pfam" id="PF00106">
    <property type="entry name" value="adh_short"/>
    <property type="match status" value="1"/>
</dbReference>
<dbReference type="GO" id="GO:0016491">
    <property type="term" value="F:oxidoreductase activity"/>
    <property type="evidence" value="ECO:0007669"/>
    <property type="project" value="UniProtKB-KW"/>
</dbReference>
<dbReference type="SUPFAM" id="SSF51735">
    <property type="entry name" value="NAD(P)-binding Rossmann-fold domains"/>
    <property type="match status" value="1"/>
</dbReference>
<dbReference type="OrthoDB" id="5178125at2"/>
<evidence type="ECO:0000259" key="4">
    <source>
        <dbReference type="SMART" id="SM00822"/>
    </source>
</evidence>
<dbReference type="InterPro" id="IPR036291">
    <property type="entry name" value="NAD(P)-bd_dom_sf"/>
</dbReference>
<evidence type="ECO:0000256" key="2">
    <source>
        <dbReference type="ARBA" id="ARBA00023002"/>
    </source>
</evidence>
<dbReference type="PRINTS" id="PR00081">
    <property type="entry name" value="GDHRDH"/>
</dbReference>
<dbReference type="EMBL" id="SMKX01000012">
    <property type="protein sequence ID" value="TDD61702.1"/>
    <property type="molecule type" value="Genomic_DNA"/>
</dbReference>
<evidence type="ECO:0000313" key="6">
    <source>
        <dbReference type="Proteomes" id="UP000295124"/>
    </source>
</evidence>
<evidence type="ECO:0000256" key="3">
    <source>
        <dbReference type="RuleBase" id="RU000363"/>
    </source>
</evidence>
<evidence type="ECO:0000313" key="5">
    <source>
        <dbReference type="EMBL" id="TDD61702.1"/>
    </source>
</evidence>